<evidence type="ECO:0000256" key="4">
    <source>
        <dbReference type="PROSITE-ProRule" id="PRU01343"/>
    </source>
</evidence>
<dbReference type="InterPro" id="IPR010666">
    <property type="entry name" value="Znf_GRF"/>
</dbReference>
<evidence type="ECO:0000256" key="2">
    <source>
        <dbReference type="ARBA" id="ARBA00022771"/>
    </source>
</evidence>
<keyword evidence="7" id="KW-1185">Reference proteome</keyword>
<dbReference type="GO" id="GO:0005737">
    <property type="term" value="C:cytoplasm"/>
    <property type="evidence" value="ECO:0007669"/>
    <property type="project" value="TreeGrafter"/>
</dbReference>
<dbReference type="AlphaFoldDB" id="A0A8C6YMW1"/>
<dbReference type="PANTHER" id="PTHR13493:SF3">
    <property type="entry name" value="RRNA N6-ADENOSINE-METHYLTRANSFERASE ZCCHC4"/>
    <property type="match status" value="1"/>
</dbReference>
<dbReference type="Proteomes" id="UP000694420">
    <property type="component" value="Unplaced"/>
</dbReference>
<keyword evidence="1" id="KW-0479">Metal-binding</keyword>
<evidence type="ECO:0000313" key="7">
    <source>
        <dbReference type="Proteomes" id="UP000694420"/>
    </source>
</evidence>
<dbReference type="GO" id="GO:0008988">
    <property type="term" value="F:rRNA (adenine-N6-)-methyltransferase activity"/>
    <property type="evidence" value="ECO:0007669"/>
    <property type="project" value="InterPro"/>
</dbReference>
<accession>A0A8C6YMW1</accession>
<evidence type="ECO:0000313" key="6">
    <source>
        <dbReference type="Ensembl" id="ENSNPEP00000000020.1"/>
    </source>
</evidence>
<evidence type="ECO:0000256" key="1">
    <source>
        <dbReference type="ARBA" id="ARBA00022723"/>
    </source>
</evidence>
<proteinExistence type="predicted"/>
<dbReference type="Ensembl" id="ENSNPET00000000020.1">
    <property type="protein sequence ID" value="ENSNPEP00000000020.1"/>
    <property type="gene ID" value="ENSNPEG00000000027.1"/>
</dbReference>
<sequence>SAFVWPLPAAPRPPARPALLFAKTSRAGEQGRRFYACSACRDRRDCSFFQWEDEKVSETRLAACEEYNRNHQPSFTHRLKNFVVLPLSQRKFCQDCQQLLLPAEWQDHIDLIFVWVCLFGWLSLGN</sequence>
<dbReference type="PANTHER" id="PTHR13493">
    <property type="entry name" value="ZINC FINGER CCHC DOMAIN-CONTAINING"/>
    <property type="match status" value="1"/>
</dbReference>
<dbReference type="InterPro" id="IPR039846">
    <property type="entry name" value="ZCCHC4"/>
</dbReference>
<feature type="domain" description="GRF-type" evidence="5">
    <location>
        <begin position="12"/>
        <end position="55"/>
    </location>
</feature>
<dbReference type="PROSITE" id="PS51999">
    <property type="entry name" value="ZF_GRF"/>
    <property type="match status" value="1"/>
</dbReference>
<reference evidence="6" key="1">
    <citation type="submission" date="2025-08" db="UniProtKB">
        <authorList>
            <consortium name="Ensembl"/>
        </authorList>
    </citation>
    <scope>IDENTIFICATION</scope>
</reference>
<dbReference type="SMR" id="A0A8C6YMW1"/>
<protein>
    <recommendedName>
        <fullName evidence="5">GRF-type domain-containing protein</fullName>
    </recommendedName>
</protein>
<evidence type="ECO:0000259" key="5">
    <source>
        <dbReference type="PROSITE" id="PS51999"/>
    </source>
</evidence>
<keyword evidence="2 4" id="KW-0863">Zinc-finger</keyword>
<dbReference type="Pfam" id="PF06839">
    <property type="entry name" value="Zn_ribbon_GRF"/>
    <property type="match status" value="1"/>
</dbReference>
<organism evidence="6 7">
    <name type="scientific">Nothoprocta perdicaria</name>
    <name type="common">Chilean tinamou</name>
    <name type="synonym">Crypturus perdicarius</name>
    <dbReference type="NCBI Taxonomy" id="30464"/>
    <lineage>
        <taxon>Eukaryota</taxon>
        <taxon>Metazoa</taxon>
        <taxon>Chordata</taxon>
        <taxon>Craniata</taxon>
        <taxon>Vertebrata</taxon>
        <taxon>Euteleostomi</taxon>
        <taxon>Archelosauria</taxon>
        <taxon>Archosauria</taxon>
        <taxon>Dinosauria</taxon>
        <taxon>Saurischia</taxon>
        <taxon>Theropoda</taxon>
        <taxon>Coelurosauria</taxon>
        <taxon>Aves</taxon>
        <taxon>Palaeognathae</taxon>
        <taxon>Tinamiformes</taxon>
        <taxon>Tinamidae</taxon>
        <taxon>Nothoprocta</taxon>
    </lineage>
</organism>
<name>A0A8C6YMW1_NOTPE</name>
<keyword evidence="3" id="KW-0862">Zinc</keyword>
<dbReference type="GO" id="GO:0008270">
    <property type="term" value="F:zinc ion binding"/>
    <property type="evidence" value="ECO:0007669"/>
    <property type="project" value="UniProtKB-KW"/>
</dbReference>
<evidence type="ECO:0000256" key="3">
    <source>
        <dbReference type="ARBA" id="ARBA00022833"/>
    </source>
</evidence>
<dbReference type="GO" id="GO:0005730">
    <property type="term" value="C:nucleolus"/>
    <property type="evidence" value="ECO:0007669"/>
    <property type="project" value="TreeGrafter"/>
</dbReference>
<reference evidence="6" key="2">
    <citation type="submission" date="2025-09" db="UniProtKB">
        <authorList>
            <consortium name="Ensembl"/>
        </authorList>
    </citation>
    <scope>IDENTIFICATION</scope>
</reference>